<dbReference type="PROSITE" id="PS50086">
    <property type="entry name" value="TBC_RABGAP"/>
    <property type="match status" value="1"/>
</dbReference>
<evidence type="ECO:0000313" key="2">
    <source>
        <dbReference type="EMBL" id="KAF2099324.1"/>
    </source>
</evidence>
<dbReference type="Gene3D" id="1.10.472.80">
    <property type="entry name" value="Ypt/Rab-GAP domain of gyp1p, domain 3"/>
    <property type="match status" value="1"/>
</dbReference>
<evidence type="ECO:0000313" key="3">
    <source>
        <dbReference type="Proteomes" id="UP000799772"/>
    </source>
</evidence>
<dbReference type="GO" id="GO:0031030">
    <property type="term" value="P:negative regulation of septation initiation signaling"/>
    <property type="evidence" value="ECO:0007669"/>
    <property type="project" value="TreeGrafter"/>
</dbReference>
<dbReference type="Proteomes" id="UP000799772">
    <property type="component" value="Unassembled WGS sequence"/>
</dbReference>
<dbReference type="EMBL" id="ML978125">
    <property type="protein sequence ID" value="KAF2099324.1"/>
    <property type="molecule type" value="Genomic_DNA"/>
</dbReference>
<gene>
    <name evidence="2" type="ORF">NA57DRAFT_55295</name>
</gene>
<feature type="domain" description="Rab-GAP TBC" evidence="1">
    <location>
        <begin position="40"/>
        <end position="245"/>
    </location>
</feature>
<comment type="caution">
    <text evidence="2">The sequence shown here is derived from an EMBL/GenBank/DDBJ whole genome shotgun (WGS) entry which is preliminary data.</text>
</comment>
<reference evidence="2" key="1">
    <citation type="journal article" date="2020" name="Stud. Mycol.">
        <title>101 Dothideomycetes genomes: a test case for predicting lifestyles and emergence of pathogens.</title>
        <authorList>
            <person name="Haridas S."/>
            <person name="Albert R."/>
            <person name="Binder M."/>
            <person name="Bloem J."/>
            <person name="Labutti K."/>
            <person name="Salamov A."/>
            <person name="Andreopoulos B."/>
            <person name="Baker S."/>
            <person name="Barry K."/>
            <person name="Bills G."/>
            <person name="Bluhm B."/>
            <person name="Cannon C."/>
            <person name="Castanera R."/>
            <person name="Culley D."/>
            <person name="Daum C."/>
            <person name="Ezra D."/>
            <person name="Gonzalez J."/>
            <person name="Henrissat B."/>
            <person name="Kuo A."/>
            <person name="Liang C."/>
            <person name="Lipzen A."/>
            <person name="Lutzoni F."/>
            <person name="Magnuson J."/>
            <person name="Mondo S."/>
            <person name="Nolan M."/>
            <person name="Ohm R."/>
            <person name="Pangilinan J."/>
            <person name="Park H.-J."/>
            <person name="Ramirez L."/>
            <person name="Alfaro M."/>
            <person name="Sun H."/>
            <person name="Tritt A."/>
            <person name="Yoshinaga Y."/>
            <person name="Zwiers L.-H."/>
            <person name="Turgeon B."/>
            <person name="Goodwin S."/>
            <person name="Spatafora J."/>
            <person name="Crous P."/>
            <person name="Grigoriev I."/>
        </authorList>
    </citation>
    <scope>NUCLEOTIDE SEQUENCE</scope>
    <source>
        <strain evidence="2">CBS 133067</strain>
    </source>
</reference>
<organism evidence="2 3">
    <name type="scientific">Rhizodiscina lignyota</name>
    <dbReference type="NCBI Taxonomy" id="1504668"/>
    <lineage>
        <taxon>Eukaryota</taxon>
        <taxon>Fungi</taxon>
        <taxon>Dikarya</taxon>
        <taxon>Ascomycota</taxon>
        <taxon>Pezizomycotina</taxon>
        <taxon>Dothideomycetes</taxon>
        <taxon>Pleosporomycetidae</taxon>
        <taxon>Aulographales</taxon>
        <taxon>Rhizodiscinaceae</taxon>
        <taxon>Rhizodiscina</taxon>
    </lineage>
</organism>
<dbReference type="PANTHER" id="PTHR22957">
    <property type="entry name" value="TBC1 DOMAIN FAMILY MEMBER GTPASE-ACTIVATING PROTEIN"/>
    <property type="match status" value="1"/>
</dbReference>
<name>A0A9P4MB33_9PEZI</name>
<dbReference type="GO" id="GO:0005096">
    <property type="term" value="F:GTPase activator activity"/>
    <property type="evidence" value="ECO:0007669"/>
    <property type="project" value="TreeGrafter"/>
</dbReference>
<dbReference type="SMART" id="SM00164">
    <property type="entry name" value="TBC"/>
    <property type="match status" value="1"/>
</dbReference>
<protein>
    <submittedName>
        <fullName evidence="2">TBC-domain-containing protein</fullName>
    </submittedName>
</protein>
<dbReference type="Pfam" id="PF00566">
    <property type="entry name" value="RabGAP-TBC"/>
    <property type="match status" value="1"/>
</dbReference>
<sequence length="315" mass="35073">MATSRIAAMLSAGPEDGDVARHLEELRTAVLEDGIPSNPDGMSEYRVYVWLIFLNALPISTNDHLGVVDLKASAAHNKIVQDLHRTFQGDSNFKVRVTANSLCRVLNAMAWKMIDRHENGLNSAAITGGNSGQNQHIGYKQGLNILAGVLLYAGKSETEAIACLDKLLYAEMPGYYRNIHMAGAKKGCKLVDEILSIVDPELYKYLERKQLIAEVYAFRAVITLSACAEPLLEVLKLWDFLFAYGVHTNIICIVAQLVLVREDLLSTKMPSTIIGRDWPRLHADNVKALTMRLVGKLPEELYLRVLNHAQVDRVY</sequence>
<dbReference type="Gene3D" id="1.10.8.270">
    <property type="entry name" value="putative rabgap domain of human tbc1 domain family member 14 like domains"/>
    <property type="match status" value="1"/>
</dbReference>
<proteinExistence type="predicted"/>
<keyword evidence="3" id="KW-1185">Reference proteome</keyword>
<dbReference type="AlphaFoldDB" id="A0A9P4MB33"/>
<evidence type="ECO:0000259" key="1">
    <source>
        <dbReference type="PROSITE" id="PS50086"/>
    </source>
</evidence>
<dbReference type="InterPro" id="IPR035969">
    <property type="entry name" value="Rab-GAP_TBC_sf"/>
</dbReference>
<dbReference type="GO" id="GO:0044732">
    <property type="term" value="C:mitotic spindle pole body"/>
    <property type="evidence" value="ECO:0007669"/>
    <property type="project" value="TreeGrafter"/>
</dbReference>
<dbReference type="InterPro" id="IPR000195">
    <property type="entry name" value="Rab-GAP-TBC_dom"/>
</dbReference>
<dbReference type="OrthoDB" id="10263206at2759"/>
<dbReference type="PANTHER" id="PTHR22957:SF263">
    <property type="entry name" value="MITOTIC CHECK POINT PROTEIN BUB2"/>
    <property type="match status" value="1"/>
</dbReference>
<accession>A0A9P4MB33</accession>
<dbReference type="SUPFAM" id="SSF47923">
    <property type="entry name" value="Ypt/Rab-GAP domain of gyp1p"/>
    <property type="match status" value="3"/>
</dbReference>